<evidence type="ECO:0000313" key="2">
    <source>
        <dbReference type="Proteomes" id="UP000324738"/>
    </source>
</evidence>
<accession>A0A5B0DYF9</accession>
<evidence type="ECO:0008006" key="3">
    <source>
        <dbReference type="Google" id="ProtNLM"/>
    </source>
</evidence>
<dbReference type="EMBL" id="VTWH01000002">
    <property type="protein sequence ID" value="KAA0970801.1"/>
    <property type="molecule type" value="Genomic_DNA"/>
</dbReference>
<gene>
    <name evidence="1" type="ORF">FPY71_10015</name>
</gene>
<reference evidence="1 2" key="1">
    <citation type="submission" date="2019-08" db="EMBL/GenBank/DDBJ databases">
        <title>Aureimonas fodiniaquatilis sp. nov., isolated from a coal mine wastewater.</title>
        <authorList>
            <person name="Kim W."/>
        </authorList>
    </citation>
    <scope>NUCLEOTIDE SEQUENCE [LARGE SCALE GENOMIC DNA]</scope>
    <source>
        <strain evidence="1 2">CAU 1482</strain>
    </source>
</reference>
<sequence>MSEYGVRPTGFVVKPLGRILDEIEQSLVTEFGPGIIQTPQSPMGQINGLFADMTSGMWELAEDVYQSIDPDQAEGANLDRVGRIRLTERGPGEQDGSYRQAITNEGTARVILADLARAVQNVDGVRYRQVFVNETSTNDENQMPPNTIAVAVLGGDDAEIATVINRYIPMGISTYGGLIVNIIEEGYCRSVRLIRPVEMDVRLTVQITASANRRGCPAPSPSVVAAALAEYLVSPETRPWNGQNIDAYLIRQFIESTFDGVEFVGLFGYKDEFTDPFYNSIPFEFFEIANVTEVTVVPG</sequence>
<dbReference type="RefSeq" id="WP_149300111.1">
    <property type="nucleotide sequence ID" value="NZ_VTWH01000002.1"/>
</dbReference>
<proteinExistence type="predicted"/>
<organism evidence="1 2">
    <name type="scientific">Aureimonas fodinaquatilis</name>
    <dbReference type="NCBI Taxonomy" id="2565783"/>
    <lineage>
        <taxon>Bacteria</taxon>
        <taxon>Pseudomonadati</taxon>
        <taxon>Pseudomonadota</taxon>
        <taxon>Alphaproteobacteria</taxon>
        <taxon>Hyphomicrobiales</taxon>
        <taxon>Aurantimonadaceae</taxon>
        <taxon>Aureimonas</taxon>
    </lineage>
</organism>
<dbReference type="Proteomes" id="UP000324738">
    <property type="component" value="Unassembled WGS sequence"/>
</dbReference>
<keyword evidence="2" id="KW-1185">Reference proteome</keyword>
<dbReference type="OrthoDB" id="7904838at2"/>
<protein>
    <recommendedName>
        <fullName evidence="3">Baseplate protein J-like domain-containing protein</fullName>
    </recommendedName>
</protein>
<evidence type="ECO:0000313" key="1">
    <source>
        <dbReference type="EMBL" id="KAA0970801.1"/>
    </source>
</evidence>
<dbReference type="AlphaFoldDB" id="A0A5B0DYF9"/>
<comment type="caution">
    <text evidence="1">The sequence shown here is derived from an EMBL/GenBank/DDBJ whole genome shotgun (WGS) entry which is preliminary data.</text>
</comment>
<name>A0A5B0DYF9_9HYPH</name>